<sequence>MLKKYFIKTEPSKKPEKEAANKMWEWSITTLVRQVLQYAEEKYAYRTHENVPVEYLQGEEECNDNEDGAQRQVPCYETGKGWYAKYSYNTELQNQLKHLHNEKTEHLWNRLSIDCSDAVKTIQVYIMQRDEREAFLHLLKDLVMRILKSRNFIQMHPMMHIPRSFATVCFIFEQQTFCTKLFFFFFFFFF</sequence>
<proteinExistence type="predicted"/>
<evidence type="ECO:0000313" key="1">
    <source>
        <dbReference type="EMBL" id="ETO23662.1"/>
    </source>
</evidence>
<dbReference type="Proteomes" id="UP000023152">
    <property type="component" value="Unassembled WGS sequence"/>
</dbReference>
<dbReference type="AlphaFoldDB" id="X6NE85"/>
<keyword evidence="2" id="KW-1185">Reference proteome</keyword>
<name>X6NE85_RETFI</name>
<protein>
    <submittedName>
        <fullName evidence="1">Uncharacterized protein</fullName>
    </submittedName>
</protein>
<dbReference type="EMBL" id="ASPP01009778">
    <property type="protein sequence ID" value="ETO23662.1"/>
    <property type="molecule type" value="Genomic_DNA"/>
</dbReference>
<gene>
    <name evidence="1" type="ORF">RFI_13516</name>
</gene>
<reference evidence="1 2" key="1">
    <citation type="journal article" date="2013" name="Curr. Biol.">
        <title>The Genome of the Foraminiferan Reticulomyxa filosa.</title>
        <authorList>
            <person name="Glockner G."/>
            <person name="Hulsmann N."/>
            <person name="Schleicher M."/>
            <person name="Noegel A.A."/>
            <person name="Eichinger L."/>
            <person name="Gallinger C."/>
            <person name="Pawlowski J."/>
            <person name="Sierra R."/>
            <person name="Euteneuer U."/>
            <person name="Pillet L."/>
            <person name="Moustafa A."/>
            <person name="Platzer M."/>
            <person name="Groth M."/>
            <person name="Szafranski K."/>
            <person name="Schliwa M."/>
        </authorList>
    </citation>
    <scope>NUCLEOTIDE SEQUENCE [LARGE SCALE GENOMIC DNA]</scope>
</reference>
<comment type="caution">
    <text evidence="1">The sequence shown here is derived from an EMBL/GenBank/DDBJ whole genome shotgun (WGS) entry which is preliminary data.</text>
</comment>
<accession>X6NE85</accession>
<evidence type="ECO:0000313" key="2">
    <source>
        <dbReference type="Proteomes" id="UP000023152"/>
    </source>
</evidence>
<organism evidence="1 2">
    <name type="scientific">Reticulomyxa filosa</name>
    <dbReference type="NCBI Taxonomy" id="46433"/>
    <lineage>
        <taxon>Eukaryota</taxon>
        <taxon>Sar</taxon>
        <taxon>Rhizaria</taxon>
        <taxon>Retaria</taxon>
        <taxon>Foraminifera</taxon>
        <taxon>Monothalamids</taxon>
        <taxon>Reticulomyxidae</taxon>
        <taxon>Reticulomyxa</taxon>
    </lineage>
</organism>